<proteinExistence type="predicted"/>
<reference evidence="1" key="2">
    <citation type="submission" date="2022-01" db="EMBL/GenBank/DDBJ databases">
        <authorList>
            <person name="Yamashiro T."/>
            <person name="Shiraishi A."/>
            <person name="Satake H."/>
            <person name="Nakayama K."/>
        </authorList>
    </citation>
    <scope>NUCLEOTIDE SEQUENCE</scope>
</reference>
<keyword evidence="2" id="KW-1185">Reference proteome</keyword>
<dbReference type="EMBL" id="BQNB010021795">
    <property type="protein sequence ID" value="GJU10140.1"/>
    <property type="molecule type" value="Genomic_DNA"/>
</dbReference>
<accession>A0ABQ5JC77</accession>
<protein>
    <submittedName>
        <fullName evidence="1">Uncharacterized protein</fullName>
    </submittedName>
</protein>
<name>A0ABQ5JC77_9ASTR</name>
<gene>
    <name evidence="1" type="ORF">Tco_1132536</name>
</gene>
<comment type="caution">
    <text evidence="1">The sequence shown here is derived from an EMBL/GenBank/DDBJ whole genome shotgun (WGS) entry which is preliminary data.</text>
</comment>
<evidence type="ECO:0000313" key="2">
    <source>
        <dbReference type="Proteomes" id="UP001151760"/>
    </source>
</evidence>
<dbReference type="Proteomes" id="UP001151760">
    <property type="component" value="Unassembled WGS sequence"/>
</dbReference>
<organism evidence="1 2">
    <name type="scientific">Tanacetum coccineum</name>
    <dbReference type="NCBI Taxonomy" id="301880"/>
    <lineage>
        <taxon>Eukaryota</taxon>
        <taxon>Viridiplantae</taxon>
        <taxon>Streptophyta</taxon>
        <taxon>Embryophyta</taxon>
        <taxon>Tracheophyta</taxon>
        <taxon>Spermatophyta</taxon>
        <taxon>Magnoliopsida</taxon>
        <taxon>eudicotyledons</taxon>
        <taxon>Gunneridae</taxon>
        <taxon>Pentapetalae</taxon>
        <taxon>asterids</taxon>
        <taxon>campanulids</taxon>
        <taxon>Asterales</taxon>
        <taxon>Asteraceae</taxon>
        <taxon>Asteroideae</taxon>
        <taxon>Anthemideae</taxon>
        <taxon>Anthemidinae</taxon>
        <taxon>Tanacetum</taxon>
    </lineage>
</organism>
<sequence length="229" mass="25611">MLLPQGSLAGTCHQMHLPTLKDPNFGPLLKRKRIERLIVLQDLFDSRASPNVIYSHIDSNGFDNDLWMILKGICVNSEKVLIAEETIAELFKIEQDVKIAPDLSLDIPDTGWSKPMTGEVFHEVSESFQEESSSSSLKDDIQQSSEEVMVSPTNTQSISNNMVPNVNEASSSHNVFDERLEDAYFDAKGIDYDVTFAPVVELRAIRVFLAFVLIRISRSFNGCKDGVSQ</sequence>
<evidence type="ECO:0000313" key="1">
    <source>
        <dbReference type="EMBL" id="GJU10140.1"/>
    </source>
</evidence>
<reference evidence="1" key="1">
    <citation type="journal article" date="2022" name="Int. J. Mol. Sci.">
        <title>Draft Genome of Tanacetum Coccineum: Genomic Comparison of Closely Related Tanacetum-Family Plants.</title>
        <authorList>
            <person name="Yamashiro T."/>
            <person name="Shiraishi A."/>
            <person name="Nakayama K."/>
            <person name="Satake H."/>
        </authorList>
    </citation>
    <scope>NUCLEOTIDE SEQUENCE</scope>
</reference>